<dbReference type="RefSeq" id="WP_157299129.1">
    <property type="nucleotide sequence ID" value="NZ_BAAAZB010000010.1"/>
</dbReference>
<organism evidence="1 2">
    <name type="scientific">Chitinophaga oryziterrae</name>
    <dbReference type="NCBI Taxonomy" id="1031224"/>
    <lineage>
        <taxon>Bacteria</taxon>
        <taxon>Pseudomonadati</taxon>
        <taxon>Bacteroidota</taxon>
        <taxon>Chitinophagia</taxon>
        <taxon>Chitinophagales</taxon>
        <taxon>Chitinophagaceae</taxon>
        <taxon>Chitinophaga</taxon>
    </lineage>
</organism>
<keyword evidence="2" id="KW-1185">Reference proteome</keyword>
<evidence type="ECO:0000313" key="1">
    <source>
        <dbReference type="EMBL" id="MVT40446.1"/>
    </source>
</evidence>
<gene>
    <name evidence="1" type="ORF">GO495_07620</name>
</gene>
<dbReference type="OrthoDB" id="680852at2"/>
<reference evidence="1 2" key="1">
    <citation type="submission" date="2019-12" db="EMBL/GenBank/DDBJ databases">
        <title>The draft genomic sequence of strain Chitinophaga oryziterrae JCM 16595.</title>
        <authorList>
            <person name="Zhang X."/>
        </authorList>
    </citation>
    <scope>NUCLEOTIDE SEQUENCE [LARGE SCALE GENOMIC DNA]</scope>
    <source>
        <strain evidence="1 2">JCM 16595</strain>
    </source>
</reference>
<dbReference type="Proteomes" id="UP000468388">
    <property type="component" value="Unassembled WGS sequence"/>
</dbReference>
<name>A0A6N8J834_9BACT</name>
<accession>A0A6N8J834</accession>
<comment type="caution">
    <text evidence="1">The sequence shown here is derived from an EMBL/GenBank/DDBJ whole genome shotgun (WGS) entry which is preliminary data.</text>
</comment>
<sequence length="50" mass="5448">MKKESVKKLSLGKIKIAKLNTTQSSMQHANAPTYTGCSLLKCIPPPVAQY</sequence>
<dbReference type="InterPro" id="IPR058238">
    <property type="entry name" value="Lant_leader_dom"/>
</dbReference>
<dbReference type="NCBIfam" id="NF038153">
    <property type="entry name" value="lant_leader_L1a"/>
    <property type="match status" value="1"/>
</dbReference>
<evidence type="ECO:0000313" key="2">
    <source>
        <dbReference type="Proteomes" id="UP000468388"/>
    </source>
</evidence>
<protein>
    <submittedName>
        <fullName evidence="1">Uncharacterized protein</fullName>
    </submittedName>
</protein>
<proteinExistence type="predicted"/>
<dbReference type="EMBL" id="WRXO01000002">
    <property type="protein sequence ID" value="MVT40446.1"/>
    <property type="molecule type" value="Genomic_DNA"/>
</dbReference>
<dbReference type="AlphaFoldDB" id="A0A6N8J834"/>